<keyword evidence="3" id="KW-1185">Reference proteome</keyword>
<evidence type="ECO:0008006" key="4">
    <source>
        <dbReference type="Google" id="ProtNLM"/>
    </source>
</evidence>
<dbReference type="EMBL" id="FNVU01000010">
    <property type="protein sequence ID" value="SEG77461.1"/>
    <property type="molecule type" value="Genomic_DNA"/>
</dbReference>
<reference evidence="2 3" key="1">
    <citation type="submission" date="2016-10" db="EMBL/GenBank/DDBJ databases">
        <authorList>
            <person name="de Groot N.N."/>
        </authorList>
    </citation>
    <scope>NUCLEOTIDE SEQUENCE [LARGE SCALE GENOMIC DNA]</scope>
    <source>
        <strain evidence="2 3">CGMCC 4.2023</strain>
    </source>
</reference>
<dbReference type="AlphaFoldDB" id="A0A1H6CWS8"/>
<accession>A0A1H6CWS8</accession>
<keyword evidence="1" id="KW-1133">Transmembrane helix</keyword>
<name>A0A1H6CWS8_9ACTN</name>
<keyword evidence="1" id="KW-0472">Membrane</keyword>
<proteinExistence type="predicted"/>
<organism evidence="2 3">
    <name type="scientific">Actinacidiphila yanglinensis</name>
    <dbReference type="NCBI Taxonomy" id="310779"/>
    <lineage>
        <taxon>Bacteria</taxon>
        <taxon>Bacillati</taxon>
        <taxon>Actinomycetota</taxon>
        <taxon>Actinomycetes</taxon>
        <taxon>Kitasatosporales</taxon>
        <taxon>Streptomycetaceae</taxon>
        <taxon>Actinacidiphila</taxon>
    </lineage>
</organism>
<gene>
    <name evidence="2" type="ORF">SAMN05216223_110234</name>
</gene>
<dbReference type="Proteomes" id="UP000236754">
    <property type="component" value="Unassembled WGS sequence"/>
</dbReference>
<evidence type="ECO:0000313" key="2">
    <source>
        <dbReference type="EMBL" id="SEG77461.1"/>
    </source>
</evidence>
<feature type="transmembrane region" description="Helical" evidence="1">
    <location>
        <begin position="70"/>
        <end position="89"/>
    </location>
</feature>
<evidence type="ECO:0000313" key="3">
    <source>
        <dbReference type="Proteomes" id="UP000236754"/>
    </source>
</evidence>
<keyword evidence="1" id="KW-0812">Transmembrane</keyword>
<feature type="transmembrane region" description="Helical" evidence="1">
    <location>
        <begin position="46"/>
        <end position="63"/>
    </location>
</feature>
<sequence length="114" mass="12387">MLAFRITLVGAWVAITVLSIHAVATLGPTDGSVFFTDFSNGWRAQTNGDFVAFILLAMAWIAYRERTFPRVLLALPTVLGSVYLLPYVFVATYTSRGRFAALLLGNARGGLSVN</sequence>
<evidence type="ECO:0000256" key="1">
    <source>
        <dbReference type="SAM" id="Phobius"/>
    </source>
</evidence>
<protein>
    <recommendedName>
        <fullName evidence="4">DUF2834 domain-containing protein</fullName>
    </recommendedName>
</protein>